<dbReference type="PANTHER" id="PTHR24329">
    <property type="entry name" value="HOMEOBOX PROTEIN ARISTALESS"/>
    <property type="match status" value="1"/>
</dbReference>
<feature type="compositionally biased region" description="Polar residues" evidence="14">
    <location>
        <begin position="497"/>
        <end position="508"/>
    </location>
</feature>
<feature type="compositionally biased region" description="Polar residues" evidence="14">
    <location>
        <begin position="181"/>
        <end position="203"/>
    </location>
</feature>
<evidence type="ECO:0000313" key="17">
    <source>
        <dbReference type="Proteomes" id="UP000092443"/>
    </source>
</evidence>
<feature type="compositionally biased region" description="Polar residues" evidence="14">
    <location>
        <begin position="384"/>
        <end position="394"/>
    </location>
</feature>
<dbReference type="Pfam" id="PF00046">
    <property type="entry name" value="Homeodomain"/>
    <property type="match status" value="1"/>
</dbReference>
<evidence type="ECO:0000259" key="15">
    <source>
        <dbReference type="PROSITE" id="PS50071"/>
    </source>
</evidence>
<evidence type="ECO:0000256" key="11">
    <source>
        <dbReference type="ARBA" id="ARBA00078248"/>
    </source>
</evidence>
<dbReference type="GeneID" id="119632994"/>
<dbReference type="Gene3D" id="1.10.10.60">
    <property type="entry name" value="Homeodomain-like"/>
    <property type="match status" value="1"/>
</dbReference>
<comment type="function">
    <text evidence="8">Transcription factor required for the formation of correct projections from nociceptive sensory neurons to the dorsal horn of the spinal cord and normal perception of pain.</text>
</comment>
<sequence>MFCYQCPPALHPCGPHPPRLPTLEYPFAATHPYTSYSYHPAIHDETFVRRKQRRNRTTFTLQQLEELETAFAQTHYPDVFTREDLAMKINLTEARVQVWFQNRRAKWRKAERLKDEQRKRDNGECGSVSLDKLHDSRESSPDITGEMDDDEPHRRCHSPGPSTSHSPHAGLAGTDSDNERPLSSNQLNSIHSNSQSVGSISAGSPSPGTRTPRNPNNSPSNSRNTDSPIEVGGPISLTTRTSNSASTVATTNTTPTTTTLNTAVPQFNTHIFGSFGSANITTGGGGSGNNETNCGFRPVLNEPPTSLACGTIGRANHSHSLFLPPHLASLSSQFSQQPLFSGLKGVPAFPGLCSCCTLKPPSSAANVSCSSSTSSPESPTQTAHSSSDPRSTSVAELRRKAQEHSAALLQSLHAAAAAGLAFPGLHLPPLSFHHPALSSSAAHQASVRLKNEAQDMTASTMNGLVANMMPSVNLMDHSPTPPTVSAASNVNTNAYQQQQHMNSVSQLSPPTTPVHTTNTTKETALNCSSSDAIAKSE</sequence>
<keyword evidence="2" id="KW-0217">Developmental protein</keyword>
<keyword evidence="5 12" id="KW-0371">Homeobox</keyword>
<dbReference type="RefSeq" id="XP_037882100.1">
    <property type="nucleotide sequence ID" value="XM_038026172.1"/>
</dbReference>
<keyword evidence="4 12" id="KW-0238">DNA-binding</keyword>
<dbReference type="PANTHER" id="PTHR24329:SF337">
    <property type="entry name" value="ARISTALESS RELATED HOMEOBOX"/>
    <property type="match status" value="1"/>
</dbReference>
<evidence type="ECO:0000256" key="4">
    <source>
        <dbReference type="ARBA" id="ARBA00023125"/>
    </source>
</evidence>
<evidence type="ECO:0000256" key="13">
    <source>
        <dbReference type="RuleBase" id="RU000682"/>
    </source>
</evidence>
<evidence type="ECO:0000256" key="5">
    <source>
        <dbReference type="ARBA" id="ARBA00023155"/>
    </source>
</evidence>
<dbReference type="InterPro" id="IPR009057">
    <property type="entry name" value="Homeodomain-like_sf"/>
</dbReference>
<dbReference type="FunFam" id="1.10.10.60:FF:000126">
    <property type="entry name" value="dorsal root ganglia homeobox protein-like"/>
    <property type="match status" value="1"/>
</dbReference>
<keyword evidence="6" id="KW-0804">Transcription</keyword>
<evidence type="ECO:0000256" key="6">
    <source>
        <dbReference type="ARBA" id="ARBA00023163"/>
    </source>
</evidence>
<proteinExistence type="predicted"/>
<dbReference type="InterPro" id="IPR001356">
    <property type="entry name" value="HD"/>
</dbReference>
<comment type="subunit">
    <text evidence="9">Interacts with RGMB.</text>
</comment>
<dbReference type="PROSITE" id="PS50803">
    <property type="entry name" value="OAR"/>
    <property type="match status" value="1"/>
</dbReference>
<comment type="subcellular location">
    <subcellularLocation>
        <location evidence="1 12 13">Nucleus</location>
    </subcellularLocation>
</comment>
<feature type="region of interest" description="Disordered" evidence="14">
    <location>
        <begin position="367"/>
        <end position="399"/>
    </location>
</feature>
<evidence type="ECO:0000259" key="16">
    <source>
        <dbReference type="PROSITE" id="PS50803"/>
    </source>
</evidence>
<dbReference type="PROSITE" id="PS00027">
    <property type="entry name" value="HOMEOBOX_1"/>
    <property type="match status" value="1"/>
</dbReference>
<keyword evidence="17" id="KW-1185">Reference proteome</keyword>
<dbReference type="InterPro" id="IPR017970">
    <property type="entry name" value="Homeobox_CS"/>
</dbReference>
<feature type="domain" description="OAR" evidence="16">
    <location>
        <begin position="392"/>
        <end position="405"/>
    </location>
</feature>
<keyword evidence="7 12" id="KW-0539">Nucleus</keyword>
<evidence type="ECO:0000256" key="3">
    <source>
        <dbReference type="ARBA" id="ARBA00023015"/>
    </source>
</evidence>
<dbReference type="KEGG" id="gfs:119632994"/>
<feature type="compositionally biased region" description="Low complexity" evidence="14">
    <location>
        <begin position="367"/>
        <end position="383"/>
    </location>
</feature>
<gene>
    <name evidence="18" type="primary">LOC119632994</name>
</gene>
<dbReference type="GO" id="GO:0000977">
    <property type="term" value="F:RNA polymerase II transcription regulatory region sequence-specific DNA binding"/>
    <property type="evidence" value="ECO:0007669"/>
    <property type="project" value="TreeGrafter"/>
</dbReference>
<dbReference type="SUPFAM" id="SSF46689">
    <property type="entry name" value="Homeodomain-like"/>
    <property type="match status" value="1"/>
</dbReference>
<feature type="compositionally biased region" description="Basic and acidic residues" evidence="14">
    <location>
        <begin position="131"/>
        <end position="140"/>
    </location>
</feature>
<name>A0A8U0WAH5_9MUSC</name>
<dbReference type="GO" id="GO:0000981">
    <property type="term" value="F:DNA-binding transcription factor activity, RNA polymerase II-specific"/>
    <property type="evidence" value="ECO:0007669"/>
    <property type="project" value="InterPro"/>
</dbReference>
<dbReference type="Pfam" id="PF03826">
    <property type="entry name" value="OAR"/>
    <property type="match status" value="1"/>
</dbReference>
<accession>A0A8U0WAH5</accession>
<evidence type="ECO:0000256" key="8">
    <source>
        <dbReference type="ARBA" id="ARBA00058719"/>
    </source>
</evidence>
<dbReference type="CDD" id="cd00086">
    <property type="entry name" value="homeodomain"/>
    <property type="match status" value="1"/>
</dbReference>
<feature type="compositionally biased region" description="Low complexity" evidence="14">
    <location>
        <begin position="513"/>
        <end position="523"/>
    </location>
</feature>
<feature type="compositionally biased region" description="Low complexity" evidence="14">
    <location>
        <begin position="158"/>
        <end position="168"/>
    </location>
</feature>
<dbReference type="GO" id="GO:0005634">
    <property type="term" value="C:nucleus"/>
    <property type="evidence" value="ECO:0007669"/>
    <property type="project" value="UniProtKB-SubCell"/>
</dbReference>
<feature type="domain" description="Homeobox" evidence="15">
    <location>
        <begin position="50"/>
        <end position="110"/>
    </location>
</feature>
<feature type="region of interest" description="Disordered" evidence="14">
    <location>
        <begin position="497"/>
        <end position="537"/>
    </location>
</feature>
<feature type="DNA-binding region" description="Homeobox" evidence="12">
    <location>
        <begin position="52"/>
        <end position="111"/>
    </location>
</feature>
<organism evidence="17 18">
    <name type="scientific">Glossina fuscipes</name>
    <dbReference type="NCBI Taxonomy" id="7396"/>
    <lineage>
        <taxon>Eukaryota</taxon>
        <taxon>Metazoa</taxon>
        <taxon>Ecdysozoa</taxon>
        <taxon>Arthropoda</taxon>
        <taxon>Hexapoda</taxon>
        <taxon>Insecta</taxon>
        <taxon>Pterygota</taxon>
        <taxon>Neoptera</taxon>
        <taxon>Endopterygota</taxon>
        <taxon>Diptera</taxon>
        <taxon>Brachycera</taxon>
        <taxon>Muscomorpha</taxon>
        <taxon>Hippoboscoidea</taxon>
        <taxon>Glossinidae</taxon>
        <taxon>Glossina</taxon>
    </lineage>
</organism>
<protein>
    <recommendedName>
        <fullName evidence="10">Dorsal root ganglia homeobox protein</fullName>
    </recommendedName>
    <alternativeName>
        <fullName evidence="11">Paired-related homeobox protein-like 1</fullName>
    </alternativeName>
</protein>
<evidence type="ECO:0000256" key="10">
    <source>
        <dbReference type="ARBA" id="ARBA00070091"/>
    </source>
</evidence>
<evidence type="ECO:0000256" key="2">
    <source>
        <dbReference type="ARBA" id="ARBA00022473"/>
    </source>
</evidence>
<dbReference type="InterPro" id="IPR050649">
    <property type="entry name" value="Paired_Homeobox_TFs"/>
</dbReference>
<feature type="compositionally biased region" description="Basic and acidic residues" evidence="14">
    <location>
        <begin position="112"/>
        <end position="123"/>
    </location>
</feature>
<evidence type="ECO:0000256" key="7">
    <source>
        <dbReference type="ARBA" id="ARBA00023242"/>
    </source>
</evidence>
<reference evidence="18" key="1">
    <citation type="submission" date="2025-08" db="UniProtKB">
        <authorList>
            <consortium name="RefSeq"/>
        </authorList>
    </citation>
    <scope>IDENTIFICATION</scope>
    <source>
        <tissue evidence="18">Whole body pupa</tissue>
    </source>
</reference>
<dbReference type="AlphaFoldDB" id="A0A8U0WAH5"/>
<evidence type="ECO:0000313" key="18">
    <source>
        <dbReference type="RefSeq" id="XP_037882100.1"/>
    </source>
</evidence>
<feature type="compositionally biased region" description="Low complexity" evidence="14">
    <location>
        <begin position="238"/>
        <end position="256"/>
    </location>
</feature>
<evidence type="ECO:0000256" key="1">
    <source>
        <dbReference type="ARBA" id="ARBA00004123"/>
    </source>
</evidence>
<evidence type="ECO:0000256" key="12">
    <source>
        <dbReference type="PROSITE-ProRule" id="PRU00108"/>
    </source>
</evidence>
<feature type="region of interest" description="Disordered" evidence="14">
    <location>
        <begin position="112"/>
        <end position="256"/>
    </location>
</feature>
<dbReference type="Proteomes" id="UP000092443">
    <property type="component" value="Unplaced"/>
</dbReference>
<feature type="compositionally biased region" description="Low complexity" evidence="14">
    <location>
        <begin position="204"/>
        <end position="225"/>
    </location>
</feature>
<dbReference type="PROSITE" id="PS50071">
    <property type="entry name" value="HOMEOBOX_2"/>
    <property type="match status" value="1"/>
</dbReference>
<dbReference type="InterPro" id="IPR003654">
    <property type="entry name" value="OAR_dom"/>
</dbReference>
<evidence type="ECO:0000256" key="14">
    <source>
        <dbReference type="SAM" id="MobiDB-lite"/>
    </source>
</evidence>
<dbReference type="SMART" id="SM00389">
    <property type="entry name" value="HOX"/>
    <property type="match status" value="1"/>
</dbReference>
<keyword evidence="3" id="KW-0805">Transcription regulation</keyword>
<evidence type="ECO:0000256" key="9">
    <source>
        <dbReference type="ARBA" id="ARBA00064347"/>
    </source>
</evidence>